<keyword evidence="3" id="KW-1185">Reference proteome</keyword>
<dbReference type="InterPro" id="IPR011256">
    <property type="entry name" value="Reg_factor_effector_dom_sf"/>
</dbReference>
<evidence type="ECO:0000313" key="3">
    <source>
        <dbReference type="Proteomes" id="UP000544222"/>
    </source>
</evidence>
<evidence type="ECO:0000313" key="2">
    <source>
        <dbReference type="EMBL" id="MBB3187404.1"/>
    </source>
</evidence>
<comment type="caution">
    <text evidence="2">The sequence shown here is derived from an EMBL/GenBank/DDBJ whole genome shotgun (WGS) entry which is preliminary data.</text>
</comment>
<sequence length="239" mass="27508">MPLFLCNYVGNAFREPSTEIDDYLCNETDNAAIMAKRDFKKELKAIYDCPAITPVSVTIPGMNYLMIDGQGNPNTSPAYQEAIETLFSVSYTLKFMIKKAPNGSDYGVLPLESLWWTENGMPPDMEHKELWHWTAMIMQPEFITKELLDEAIKQIKTKKKDLPALQKMRFEYFEEGACVQIMHIGPYAAEQPTITQLYEFMAQKDVGFNGKHHEIYLSDIRKASPEKLKTIIRQPVRPR</sequence>
<reference evidence="2 3" key="1">
    <citation type="submission" date="2020-08" db="EMBL/GenBank/DDBJ databases">
        <title>Genomic Encyclopedia of Type Strains, Phase IV (KMG-IV): sequencing the most valuable type-strain genomes for metagenomic binning, comparative biology and taxonomic classification.</title>
        <authorList>
            <person name="Goeker M."/>
        </authorList>
    </citation>
    <scope>NUCLEOTIDE SEQUENCE [LARGE SCALE GENOMIC DNA]</scope>
    <source>
        <strain evidence="2 3">DSM 27471</strain>
    </source>
</reference>
<protein>
    <recommendedName>
        <fullName evidence="1">GyrI-like small molecule binding domain-containing protein</fullName>
    </recommendedName>
</protein>
<dbReference type="Gene3D" id="3.20.80.10">
    <property type="entry name" value="Regulatory factor, effector binding domain"/>
    <property type="match status" value="1"/>
</dbReference>
<gene>
    <name evidence="2" type="ORF">FHX64_001567</name>
</gene>
<proteinExistence type="predicted"/>
<dbReference type="PIRSF" id="PIRSF031644">
    <property type="entry name" value="UCP031644"/>
    <property type="match status" value="1"/>
</dbReference>
<evidence type="ECO:0000259" key="1">
    <source>
        <dbReference type="Pfam" id="PF06445"/>
    </source>
</evidence>
<dbReference type="SUPFAM" id="SSF55136">
    <property type="entry name" value="Probable bacterial effector-binding domain"/>
    <property type="match status" value="1"/>
</dbReference>
<dbReference type="Proteomes" id="UP000544222">
    <property type="component" value="Unassembled WGS sequence"/>
</dbReference>
<dbReference type="InterPro" id="IPR029442">
    <property type="entry name" value="GyrI-like"/>
</dbReference>
<organism evidence="2 3">
    <name type="scientific">Microbacter margulisiae</name>
    <dbReference type="NCBI Taxonomy" id="1350067"/>
    <lineage>
        <taxon>Bacteria</taxon>
        <taxon>Pseudomonadati</taxon>
        <taxon>Bacteroidota</taxon>
        <taxon>Bacteroidia</taxon>
        <taxon>Bacteroidales</taxon>
        <taxon>Porphyromonadaceae</taxon>
        <taxon>Microbacter</taxon>
    </lineage>
</organism>
<dbReference type="AlphaFoldDB" id="A0A7W5DRU0"/>
<dbReference type="Pfam" id="PF06445">
    <property type="entry name" value="GyrI-like"/>
    <property type="match status" value="1"/>
</dbReference>
<accession>A0A7W5DRU0</accession>
<dbReference type="RefSeq" id="WP_221202160.1">
    <property type="nucleotide sequence ID" value="NZ_JACHYB010000001.1"/>
</dbReference>
<name>A0A7W5DRU0_9PORP</name>
<dbReference type="InterPro" id="IPR008319">
    <property type="entry name" value="GyrI-like_CCH_Lin2189-like"/>
</dbReference>
<feature type="domain" description="GyrI-like small molecule binding" evidence="1">
    <location>
        <begin position="57"/>
        <end position="236"/>
    </location>
</feature>
<dbReference type="EMBL" id="JACHYB010000001">
    <property type="protein sequence ID" value="MBB3187404.1"/>
    <property type="molecule type" value="Genomic_DNA"/>
</dbReference>